<dbReference type="AlphaFoldDB" id="A0A1T5P0L1"/>
<feature type="transmembrane region" description="Helical" evidence="2">
    <location>
        <begin position="126"/>
        <end position="149"/>
    </location>
</feature>
<keyword evidence="2" id="KW-1133">Transmembrane helix</keyword>
<reference evidence="4 5" key="1">
    <citation type="submission" date="2017-02" db="EMBL/GenBank/DDBJ databases">
        <authorList>
            <person name="Peterson S.W."/>
        </authorList>
    </citation>
    <scope>NUCLEOTIDE SEQUENCE [LARGE SCALE GENOMIC DNA]</scope>
    <source>
        <strain evidence="4 5">DSM 18108</strain>
    </source>
</reference>
<evidence type="ECO:0000256" key="2">
    <source>
        <dbReference type="SAM" id="Phobius"/>
    </source>
</evidence>
<keyword evidence="2" id="KW-0472">Membrane</keyword>
<evidence type="ECO:0000313" key="5">
    <source>
        <dbReference type="Proteomes" id="UP000190166"/>
    </source>
</evidence>
<dbReference type="InterPro" id="IPR051474">
    <property type="entry name" value="Anti-sigma-K/W_factor"/>
</dbReference>
<keyword evidence="2" id="KW-0812">Transmembrane</keyword>
<evidence type="ECO:0000256" key="1">
    <source>
        <dbReference type="SAM" id="MobiDB-lite"/>
    </source>
</evidence>
<dbReference type="STRING" id="393003.SAMN05660461_3215"/>
<keyword evidence="5" id="KW-1185">Reference proteome</keyword>
<evidence type="ECO:0000313" key="4">
    <source>
        <dbReference type="EMBL" id="SKD05849.1"/>
    </source>
</evidence>
<dbReference type="PANTHER" id="PTHR37461:SF1">
    <property type="entry name" value="ANTI-SIGMA-K FACTOR RSKA"/>
    <property type="match status" value="1"/>
</dbReference>
<accession>A0A1T5P0L1</accession>
<sequence length="307" mass="33917">MDVQRYISSGILESYVFGMLPEAEQGEVETAVSQYPDVKAAVDSLQHDKERFVQLYAIAPPHGIKERLVEIIRQENTQEGNDLLPDELRAPIPTPLNGKQKKQTQQPARETPVKQLPVAKKSNDRIWKYLTAAIVVLLLGSVFMNFFFFRKSTDYKSRYQSLIATKEKLEADKEQQALTSLKETPGNVVADVDPLNNPDFKWTKIPGGGKYAGNLVAVGWNAKTQAVYLQAQLMPVPPAGKQFQLWAIVNKKLVDAGIFLTGADASQLLQQMKAVAVAQGFAITLEKKGGSPDPSMDQVCMSAKLAN</sequence>
<name>A0A1T5P0L1_9BACT</name>
<feature type="region of interest" description="Disordered" evidence="1">
    <location>
        <begin position="80"/>
        <end position="116"/>
    </location>
</feature>
<dbReference type="Proteomes" id="UP000190166">
    <property type="component" value="Unassembled WGS sequence"/>
</dbReference>
<evidence type="ECO:0000259" key="3">
    <source>
        <dbReference type="Pfam" id="PF10099"/>
    </source>
</evidence>
<dbReference type="Pfam" id="PF10099">
    <property type="entry name" value="RskA_C"/>
    <property type="match status" value="1"/>
</dbReference>
<proteinExistence type="predicted"/>
<gene>
    <name evidence="4" type="ORF">SAMN05660461_3215</name>
</gene>
<dbReference type="PANTHER" id="PTHR37461">
    <property type="entry name" value="ANTI-SIGMA-K FACTOR RSKA"/>
    <property type="match status" value="1"/>
</dbReference>
<dbReference type="GO" id="GO:0016989">
    <property type="term" value="F:sigma factor antagonist activity"/>
    <property type="evidence" value="ECO:0007669"/>
    <property type="project" value="TreeGrafter"/>
</dbReference>
<protein>
    <submittedName>
        <fullName evidence="4">Anti-sigma-K factor rskA</fullName>
    </submittedName>
</protein>
<dbReference type="GO" id="GO:0005886">
    <property type="term" value="C:plasma membrane"/>
    <property type="evidence" value="ECO:0007669"/>
    <property type="project" value="InterPro"/>
</dbReference>
<feature type="domain" description="Anti-sigma K factor RskA C-terminal" evidence="3">
    <location>
        <begin position="132"/>
        <end position="295"/>
    </location>
</feature>
<dbReference type="GO" id="GO:0006417">
    <property type="term" value="P:regulation of translation"/>
    <property type="evidence" value="ECO:0007669"/>
    <property type="project" value="TreeGrafter"/>
</dbReference>
<dbReference type="EMBL" id="FUZZ01000002">
    <property type="protein sequence ID" value="SKD05849.1"/>
    <property type="molecule type" value="Genomic_DNA"/>
</dbReference>
<organism evidence="4 5">
    <name type="scientific">Chitinophaga ginsengisegetis</name>
    <dbReference type="NCBI Taxonomy" id="393003"/>
    <lineage>
        <taxon>Bacteria</taxon>
        <taxon>Pseudomonadati</taxon>
        <taxon>Bacteroidota</taxon>
        <taxon>Chitinophagia</taxon>
        <taxon>Chitinophagales</taxon>
        <taxon>Chitinophagaceae</taxon>
        <taxon>Chitinophaga</taxon>
    </lineage>
</organism>
<dbReference type="InterPro" id="IPR018764">
    <property type="entry name" value="RskA_C"/>
</dbReference>